<gene>
    <name evidence="3" type="ORF">J3U87_15105</name>
</gene>
<evidence type="ECO:0000313" key="4">
    <source>
        <dbReference type="Proteomes" id="UP000663929"/>
    </source>
</evidence>
<feature type="transmembrane region" description="Helical" evidence="1">
    <location>
        <begin position="37"/>
        <end position="65"/>
    </location>
</feature>
<keyword evidence="1" id="KW-1133">Transmembrane helix</keyword>
<evidence type="ECO:0000259" key="2">
    <source>
        <dbReference type="Pfam" id="PF03703"/>
    </source>
</evidence>
<dbReference type="InterPro" id="IPR005182">
    <property type="entry name" value="YdbS-like_PH"/>
</dbReference>
<feature type="domain" description="YdbS-like PH" evidence="2">
    <location>
        <begin position="94"/>
        <end position="173"/>
    </location>
</feature>
<reference evidence="3" key="1">
    <citation type="submission" date="2021-03" db="EMBL/GenBank/DDBJ databases">
        <title>Acanthopleuribacteraceae sp. M133.</title>
        <authorList>
            <person name="Wang G."/>
        </authorList>
    </citation>
    <scope>NUCLEOTIDE SEQUENCE</scope>
    <source>
        <strain evidence="3">M133</strain>
    </source>
</reference>
<protein>
    <submittedName>
        <fullName evidence="3">PH domain-containing protein</fullName>
    </submittedName>
</protein>
<dbReference type="RefSeq" id="WP_237383877.1">
    <property type="nucleotide sequence ID" value="NZ_CP071793.1"/>
</dbReference>
<evidence type="ECO:0000313" key="3">
    <source>
        <dbReference type="EMBL" id="QTD53776.1"/>
    </source>
</evidence>
<dbReference type="PANTHER" id="PTHR34473">
    <property type="entry name" value="UPF0699 TRANSMEMBRANE PROTEIN YDBS"/>
    <property type="match status" value="1"/>
</dbReference>
<accession>A0A8A4TUY7</accession>
<feature type="transmembrane region" description="Helical" evidence="1">
    <location>
        <begin position="71"/>
        <end position="92"/>
    </location>
</feature>
<keyword evidence="1" id="KW-0472">Membrane</keyword>
<dbReference type="Proteomes" id="UP000663929">
    <property type="component" value="Chromosome"/>
</dbReference>
<keyword evidence="4" id="KW-1185">Reference proteome</keyword>
<evidence type="ECO:0000256" key="1">
    <source>
        <dbReference type="SAM" id="Phobius"/>
    </source>
</evidence>
<dbReference type="Pfam" id="PF03703">
    <property type="entry name" value="bPH_2"/>
    <property type="match status" value="1"/>
</dbReference>
<name>A0A8A4TUY7_SULCO</name>
<proteinExistence type="predicted"/>
<keyword evidence="1" id="KW-0812">Transmembrane</keyword>
<dbReference type="EMBL" id="CP071793">
    <property type="protein sequence ID" value="QTD53776.1"/>
    <property type="molecule type" value="Genomic_DNA"/>
</dbReference>
<dbReference type="AlphaFoldDB" id="A0A8A4TUY7"/>
<dbReference type="KEGG" id="scor:J3U87_15105"/>
<organism evidence="3 4">
    <name type="scientific">Sulfidibacter corallicola</name>
    <dbReference type="NCBI Taxonomy" id="2818388"/>
    <lineage>
        <taxon>Bacteria</taxon>
        <taxon>Pseudomonadati</taxon>
        <taxon>Acidobacteriota</taxon>
        <taxon>Holophagae</taxon>
        <taxon>Acanthopleuribacterales</taxon>
        <taxon>Acanthopleuribacteraceae</taxon>
        <taxon>Sulfidibacter</taxon>
    </lineage>
</organism>
<sequence>MDFTPPIRRVSHPITDVSELTPKPTMAFHPLDPNIRYIWIIAIGIRWTFLFVFAVVVSLSVLAAMEEVKGWIVAALGLLMFLAMINVTWPLLSYRHWGYALRDHDLLIRTGVLWKRIYAVPFARIQHVDTHSGPIERSFNLANLIIHTAGAQLGSLEVPGLPIEEAEALRDYLSEVGHTHANI</sequence>
<dbReference type="PANTHER" id="PTHR34473:SF3">
    <property type="entry name" value="TRANSMEMBRANE PROTEIN-RELATED"/>
    <property type="match status" value="1"/>
</dbReference>